<keyword evidence="3 7" id="KW-0808">Transferase</keyword>
<reference evidence="7 8" key="1">
    <citation type="submission" date="2016-11" db="EMBL/GenBank/DDBJ databases">
        <authorList>
            <person name="Jaros S."/>
            <person name="Januszkiewicz K."/>
            <person name="Wedrychowicz H."/>
        </authorList>
    </citation>
    <scope>NUCLEOTIDE SEQUENCE [LARGE SCALE GENOMIC DNA]</scope>
    <source>
        <strain evidence="7 8">DSM 15480</strain>
    </source>
</reference>
<dbReference type="EMBL" id="FQZY01000029">
    <property type="protein sequence ID" value="SHK09766.1"/>
    <property type="molecule type" value="Genomic_DNA"/>
</dbReference>
<keyword evidence="5" id="KW-0680">Restriction system</keyword>
<evidence type="ECO:0000313" key="7">
    <source>
        <dbReference type="EMBL" id="SHK09766.1"/>
    </source>
</evidence>
<dbReference type="GO" id="GO:0008170">
    <property type="term" value="F:N-methyltransferase activity"/>
    <property type="evidence" value="ECO:0007669"/>
    <property type="project" value="InterPro"/>
</dbReference>
<dbReference type="PIRSF" id="PIRSF015855">
    <property type="entry name" value="TypeIII_Mtase_mKpnI"/>
    <property type="match status" value="1"/>
</dbReference>
<dbReference type="PROSITE" id="PS00092">
    <property type="entry name" value="N6_MTASE"/>
    <property type="match status" value="1"/>
</dbReference>
<evidence type="ECO:0000259" key="6">
    <source>
        <dbReference type="Pfam" id="PF01555"/>
    </source>
</evidence>
<dbReference type="InterPro" id="IPR002295">
    <property type="entry name" value="N4/N6-MTase_EcoPI_Mod-like"/>
</dbReference>
<accession>A0A1M6PP77</accession>
<evidence type="ECO:0000256" key="3">
    <source>
        <dbReference type="ARBA" id="ARBA00022679"/>
    </source>
</evidence>
<organism evidence="7 8">
    <name type="scientific">Hespellia stercorisuis DSM 15480</name>
    <dbReference type="NCBI Taxonomy" id="1121950"/>
    <lineage>
        <taxon>Bacteria</taxon>
        <taxon>Bacillati</taxon>
        <taxon>Bacillota</taxon>
        <taxon>Clostridia</taxon>
        <taxon>Lachnospirales</taxon>
        <taxon>Lachnospiraceae</taxon>
        <taxon>Hespellia</taxon>
    </lineage>
</organism>
<feature type="domain" description="DNA methylase N-4/N-6" evidence="6">
    <location>
        <begin position="121"/>
        <end position="431"/>
    </location>
</feature>
<dbReference type="GO" id="GO:0032259">
    <property type="term" value="P:methylation"/>
    <property type="evidence" value="ECO:0007669"/>
    <property type="project" value="UniProtKB-KW"/>
</dbReference>
<comment type="similarity">
    <text evidence="1">Belongs to the N(4)/N(6)-methyltransferase family.</text>
</comment>
<dbReference type="InterPro" id="IPR029063">
    <property type="entry name" value="SAM-dependent_MTases_sf"/>
</dbReference>
<evidence type="ECO:0000256" key="4">
    <source>
        <dbReference type="ARBA" id="ARBA00022691"/>
    </source>
</evidence>
<dbReference type="Pfam" id="PF01555">
    <property type="entry name" value="N6_N4_Mtase"/>
    <property type="match status" value="1"/>
</dbReference>
<evidence type="ECO:0000256" key="5">
    <source>
        <dbReference type="ARBA" id="ARBA00022747"/>
    </source>
</evidence>
<dbReference type="STRING" id="1121950.SAMN02745243_02182"/>
<dbReference type="InterPro" id="IPR002941">
    <property type="entry name" value="DNA_methylase_N4/N6"/>
</dbReference>
<dbReference type="Proteomes" id="UP000184301">
    <property type="component" value="Unassembled WGS sequence"/>
</dbReference>
<keyword evidence="8" id="KW-1185">Reference proteome</keyword>
<dbReference type="Gene3D" id="3.40.50.150">
    <property type="entry name" value="Vaccinia Virus protein VP39"/>
    <property type="match status" value="1"/>
</dbReference>
<dbReference type="GO" id="GO:0009307">
    <property type="term" value="P:DNA restriction-modification system"/>
    <property type="evidence" value="ECO:0007669"/>
    <property type="project" value="UniProtKB-KW"/>
</dbReference>
<dbReference type="RefSeq" id="WP_200803563.1">
    <property type="nucleotide sequence ID" value="NZ_FQZY01000029.1"/>
</dbReference>
<dbReference type="GO" id="GO:0003677">
    <property type="term" value="F:DNA binding"/>
    <property type="evidence" value="ECO:0007669"/>
    <property type="project" value="InterPro"/>
</dbReference>
<dbReference type="AlphaFoldDB" id="A0A1M6PP77"/>
<evidence type="ECO:0000313" key="8">
    <source>
        <dbReference type="Proteomes" id="UP000184301"/>
    </source>
</evidence>
<dbReference type="SUPFAM" id="SSF53335">
    <property type="entry name" value="S-adenosyl-L-methionine-dependent methyltransferases"/>
    <property type="match status" value="1"/>
</dbReference>
<name>A0A1M6PP77_9FIRM</name>
<gene>
    <name evidence="7" type="ORF">SAMN02745243_02182</name>
</gene>
<proteinExistence type="inferred from homology"/>
<evidence type="ECO:0000256" key="1">
    <source>
        <dbReference type="ARBA" id="ARBA00006594"/>
    </source>
</evidence>
<sequence length="612" mass="69897">MDKLKMHTPNKADENYEKLEAMFPNAITETIDENGEVVRAIDKDVLMQEISCKVVEGREERYQFTWPDKKKSVLLANAPVAKTLRPCREESVEFDNTENLYIEGDNLEVLKLLQETYLGKIKMIYIDPPYNTGNDFVYEDDFSLTTEEYIANSGQLDEEGNRLVRNLDSNGRFHTDWLNMIYTRIRLSKDLLSDDGVIFISIDDNEIDNLSKVCSEIFGESNFVCKFIWKSKLGKVGTTSTISATHEYILCYAKKLEMLSFKMIRNETDGRKENLRQWGVADRREDRPSMFYPITIDNVSVLPIKDDGTEGRWRVGAEMAQTLLDEGVLELSEKNGKYNIYRKFPSGVSYTPYDTLLLENIGTTAKGAAMLKSLDLTKAFDFSKPVDLIKHFAYLCTNEDDIILDYFSGSATTAQAVLQLNVEDSGNRRFIMVQLPEETDVKSEAYKAGYKNICEIGKERIRRAIKKITEDNPDANFDGGFRVLKCDSSNMKDVYYNPTEYQSTLFNSLSDNIKEDRTSEDLLFQVMLDLGVELSSSIEETELLGKKVFNVANGFLIACFDENVSEDVVTEVAKKKPYYFVMRDNSMANDSVATNFDQLFATYSTDTIRKVL</sequence>
<evidence type="ECO:0000256" key="2">
    <source>
        <dbReference type="ARBA" id="ARBA00022603"/>
    </source>
</evidence>
<keyword evidence="4" id="KW-0949">S-adenosyl-L-methionine</keyword>
<protein>
    <submittedName>
        <fullName evidence="7">Adenine-specific DNA-methyltransferase</fullName>
    </submittedName>
</protein>
<dbReference type="PRINTS" id="PR00506">
    <property type="entry name" value="D21N6MTFRASE"/>
</dbReference>
<dbReference type="InterPro" id="IPR002052">
    <property type="entry name" value="DNA_methylase_N6_adenine_CS"/>
</dbReference>
<keyword evidence="2 7" id="KW-0489">Methyltransferase</keyword>